<feature type="transmembrane region" description="Helical" evidence="8">
    <location>
        <begin position="105"/>
        <end position="123"/>
    </location>
</feature>
<dbReference type="Pfam" id="PF03547">
    <property type="entry name" value="Mem_trans"/>
    <property type="match status" value="1"/>
</dbReference>
<name>A0A2U8VUM0_9HYPH</name>
<gene>
    <name evidence="9" type="ORF">DK427_18150</name>
</gene>
<dbReference type="GO" id="GO:0005886">
    <property type="term" value="C:plasma membrane"/>
    <property type="evidence" value="ECO:0007669"/>
    <property type="project" value="UniProtKB-SubCell"/>
</dbReference>
<feature type="transmembrane region" description="Helical" evidence="8">
    <location>
        <begin position="275"/>
        <end position="297"/>
    </location>
</feature>
<evidence type="ECO:0000313" key="10">
    <source>
        <dbReference type="Proteomes" id="UP000246058"/>
    </source>
</evidence>
<reference evidence="9 10" key="1">
    <citation type="submission" date="2018-05" db="EMBL/GenBank/DDBJ databases">
        <title>Complete Genome Sequence of Methylobacterium sp. 17Sr1-43.</title>
        <authorList>
            <person name="Srinivasan S."/>
        </authorList>
    </citation>
    <scope>NUCLEOTIDE SEQUENCE [LARGE SCALE GENOMIC DNA]</scope>
    <source>
        <strain evidence="9 10">17Sr1-43</strain>
    </source>
</reference>
<feature type="transmembrane region" description="Helical" evidence="8">
    <location>
        <begin position="6"/>
        <end position="23"/>
    </location>
</feature>
<keyword evidence="3" id="KW-0813">Transport</keyword>
<feature type="transmembrane region" description="Helical" evidence="8">
    <location>
        <begin position="35"/>
        <end position="53"/>
    </location>
</feature>
<proteinExistence type="inferred from homology"/>
<organism evidence="9 10">
    <name type="scientific">Methylobacterium radiodurans</name>
    <dbReference type="NCBI Taxonomy" id="2202828"/>
    <lineage>
        <taxon>Bacteria</taxon>
        <taxon>Pseudomonadati</taxon>
        <taxon>Pseudomonadota</taxon>
        <taxon>Alphaproteobacteria</taxon>
        <taxon>Hyphomicrobiales</taxon>
        <taxon>Methylobacteriaceae</taxon>
        <taxon>Methylobacterium</taxon>
    </lineage>
</organism>
<dbReference type="GO" id="GO:0055085">
    <property type="term" value="P:transmembrane transport"/>
    <property type="evidence" value="ECO:0007669"/>
    <property type="project" value="InterPro"/>
</dbReference>
<evidence type="ECO:0000256" key="6">
    <source>
        <dbReference type="ARBA" id="ARBA00022989"/>
    </source>
</evidence>
<feature type="transmembrane region" description="Helical" evidence="8">
    <location>
        <begin position="309"/>
        <end position="328"/>
    </location>
</feature>
<feature type="transmembrane region" description="Helical" evidence="8">
    <location>
        <begin position="129"/>
        <end position="149"/>
    </location>
</feature>
<evidence type="ECO:0000256" key="4">
    <source>
        <dbReference type="ARBA" id="ARBA00022475"/>
    </source>
</evidence>
<protein>
    <submittedName>
        <fullName evidence="9">Transporter</fullName>
    </submittedName>
</protein>
<evidence type="ECO:0000313" key="9">
    <source>
        <dbReference type="EMBL" id="AWN37405.1"/>
    </source>
</evidence>
<evidence type="ECO:0000256" key="7">
    <source>
        <dbReference type="ARBA" id="ARBA00023136"/>
    </source>
</evidence>
<evidence type="ECO:0000256" key="8">
    <source>
        <dbReference type="SAM" id="Phobius"/>
    </source>
</evidence>
<feature type="transmembrane region" description="Helical" evidence="8">
    <location>
        <begin position="204"/>
        <end position="226"/>
    </location>
</feature>
<dbReference type="RefSeq" id="WP_109952484.1">
    <property type="nucleotide sequence ID" value="NZ_CP029551.1"/>
</dbReference>
<evidence type="ECO:0000256" key="5">
    <source>
        <dbReference type="ARBA" id="ARBA00022692"/>
    </source>
</evidence>
<keyword evidence="10" id="KW-1185">Reference proteome</keyword>
<dbReference type="PANTHER" id="PTHR36838:SF3">
    <property type="entry name" value="TRANSPORTER AUXIN EFFLUX CARRIER EC FAMILY"/>
    <property type="match status" value="1"/>
</dbReference>
<sequence>MLTTLGVVLPIFALILAGWLARRTGLLGPHAVAELNRFVVWLALPALLFDVMARSVGPEIWQPGFLATFGLSSGALLGLTAWLARRRGRPLADAAIDGLNASYPNTGYMGFPLALAAFGPAALGPTTIAVILTVCVVFAGAIVLIEAGLQARGGAEASAEASARRGPVALTVALALVRNPLLVAPFCGALVPLLGFGVPAPVEAFLKLLGGAASPCALVALGLFLAERRGVGPSPGPDQRADRRATARLAGLKLVAHPLLAYGLGRFVFDLPPLALHTAVLMAALPTGTGPFMLAEFYRREAALTADTVLVSTVLSVVTVSAYLALVAG</sequence>
<dbReference type="InterPro" id="IPR038770">
    <property type="entry name" value="Na+/solute_symporter_sf"/>
</dbReference>
<comment type="subcellular location">
    <subcellularLocation>
        <location evidence="1">Cell membrane</location>
        <topology evidence="1">Multi-pass membrane protein</topology>
    </subcellularLocation>
</comment>
<comment type="similarity">
    <text evidence="2">Belongs to the auxin efflux carrier (TC 2.A.69) family.</text>
</comment>
<feature type="transmembrane region" description="Helical" evidence="8">
    <location>
        <begin position="247"/>
        <end position="269"/>
    </location>
</feature>
<dbReference type="OrthoDB" id="7329340at2"/>
<evidence type="ECO:0000256" key="1">
    <source>
        <dbReference type="ARBA" id="ARBA00004651"/>
    </source>
</evidence>
<dbReference type="KEGG" id="meti:DK427_18150"/>
<evidence type="ECO:0000256" key="3">
    <source>
        <dbReference type="ARBA" id="ARBA00022448"/>
    </source>
</evidence>
<dbReference type="PANTHER" id="PTHR36838">
    <property type="entry name" value="AUXIN EFFLUX CARRIER FAMILY PROTEIN"/>
    <property type="match status" value="1"/>
</dbReference>
<keyword evidence="4" id="KW-1003">Cell membrane</keyword>
<dbReference type="InterPro" id="IPR004776">
    <property type="entry name" value="Mem_transp_PIN-like"/>
</dbReference>
<dbReference type="Gene3D" id="1.20.1530.20">
    <property type="match status" value="1"/>
</dbReference>
<evidence type="ECO:0000256" key="2">
    <source>
        <dbReference type="ARBA" id="ARBA00010145"/>
    </source>
</evidence>
<dbReference type="Proteomes" id="UP000246058">
    <property type="component" value="Chromosome"/>
</dbReference>
<keyword evidence="5 8" id="KW-0812">Transmembrane</keyword>
<feature type="transmembrane region" description="Helical" evidence="8">
    <location>
        <begin position="170"/>
        <end position="198"/>
    </location>
</feature>
<accession>A0A2U8VUM0</accession>
<dbReference type="AlphaFoldDB" id="A0A2U8VUM0"/>
<feature type="transmembrane region" description="Helical" evidence="8">
    <location>
        <begin position="65"/>
        <end position="84"/>
    </location>
</feature>
<dbReference type="EMBL" id="CP029551">
    <property type="protein sequence ID" value="AWN37405.1"/>
    <property type="molecule type" value="Genomic_DNA"/>
</dbReference>
<keyword evidence="7 8" id="KW-0472">Membrane</keyword>
<keyword evidence="6 8" id="KW-1133">Transmembrane helix</keyword>